<dbReference type="STRING" id="1048340.SAMN05444487_11341"/>
<dbReference type="SMART" id="SM00345">
    <property type="entry name" value="HTH_GNTR"/>
    <property type="match status" value="1"/>
</dbReference>
<evidence type="ECO:0000256" key="3">
    <source>
        <dbReference type="ARBA" id="ARBA00023163"/>
    </source>
</evidence>
<dbReference type="OrthoDB" id="9801546at2"/>
<dbReference type="Proteomes" id="UP000198534">
    <property type="component" value="Unassembled WGS sequence"/>
</dbReference>
<dbReference type="GO" id="GO:0003677">
    <property type="term" value="F:DNA binding"/>
    <property type="evidence" value="ECO:0007669"/>
    <property type="project" value="UniProtKB-KW"/>
</dbReference>
<protein>
    <submittedName>
        <fullName evidence="5">Transcriptional regulator, GntR family</fullName>
    </submittedName>
</protein>
<dbReference type="CDD" id="cd07377">
    <property type="entry name" value="WHTH_GntR"/>
    <property type="match status" value="1"/>
</dbReference>
<organism evidence="5 6">
    <name type="scientific">Marininema mesophilum</name>
    <dbReference type="NCBI Taxonomy" id="1048340"/>
    <lineage>
        <taxon>Bacteria</taxon>
        <taxon>Bacillati</taxon>
        <taxon>Bacillota</taxon>
        <taxon>Bacilli</taxon>
        <taxon>Bacillales</taxon>
        <taxon>Thermoactinomycetaceae</taxon>
        <taxon>Marininema</taxon>
    </lineage>
</organism>
<evidence type="ECO:0000313" key="5">
    <source>
        <dbReference type="EMBL" id="SDX27431.1"/>
    </source>
</evidence>
<dbReference type="GO" id="GO:0003700">
    <property type="term" value="F:DNA-binding transcription factor activity"/>
    <property type="evidence" value="ECO:0007669"/>
    <property type="project" value="InterPro"/>
</dbReference>
<dbReference type="InterPro" id="IPR036388">
    <property type="entry name" value="WH-like_DNA-bd_sf"/>
</dbReference>
<name>A0A1H3AD81_9BACL</name>
<dbReference type="PANTHER" id="PTHR38445:SF7">
    <property type="entry name" value="GNTR-FAMILY TRANSCRIPTIONAL REGULATOR"/>
    <property type="match status" value="1"/>
</dbReference>
<dbReference type="InterPro" id="IPR036390">
    <property type="entry name" value="WH_DNA-bd_sf"/>
</dbReference>
<accession>A0A1H3AD81</accession>
<feature type="domain" description="HTH gntR-type" evidence="4">
    <location>
        <begin position="13"/>
        <end position="81"/>
    </location>
</feature>
<dbReference type="SUPFAM" id="SSF46785">
    <property type="entry name" value="Winged helix' DNA-binding domain"/>
    <property type="match status" value="1"/>
</dbReference>
<evidence type="ECO:0000256" key="2">
    <source>
        <dbReference type="ARBA" id="ARBA00023125"/>
    </source>
</evidence>
<dbReference type="EMBL" id="FNNQ01000013">
    <property type="protein sequence ID" value="SDX27431.1"/>
    <property type="molecule type" value="Genomic_DNA"/>
</dbReference>
<proteinExistence type="predicted"/>
<dbReference type="PANTHER" id="PTHR38445">
    <property type="entry name" value="HTH-TYPE TRANSCRIPTIONAL REPRESSOR YTRA"/>
    <property type="match status" value="1"/>
</dbReference>
<dbReference type="Gene3D" id="1.10.10.10">
    <property type="entry name" value="Winged helix-like DNA-binding domain superfamily/Winged helix DNA-binding domain"/>
    <property type="match status" value="1"/>
</dbReference>
<reference evidence="5 6" key="1">
    <citation type="submission" date="2016-10" db="EMBL/GenBank/DDBJ databases">
        <authorList>
            <person name="de Groot N.N."/>
        </authorList>
    </citation>
    <scope>NUCLEOTIDE SEQUENCE [LARGE SCALE GENOMIC DNA]</scope>
    <source>
        <strain evidence="5 6">DSM 45610</strain>
    </source>
</reference>
<evidence type="ECO:0000259" key="4">
    <source>
        <dbReference type="PROSITE" id="PS50949"/>
    </source>
</evidence>
<keyword evidence="6" id="KW-1185">Reference proteome</keyword>
<keyword evidence="3" id="KW-0804">Transcription</keyword>
<keyword evidence="1" id="KW-0805">Transcription regulation</keyword>
<evidence type="ECO:0000256" key="1">
    <source>
        <dbReference type="ARBA" id="ARBA00023015"/>
    </source>
</evidence>
<gene>
    <name evidence="5" type="ORF">SAMN05444487_11341</name>
</gene>
<dbReference type="AlphaFoldDB" id="A0A1H3AD81"/>
<evidence type="ECO:0000313" key="6">
    <source>
        <dbReference type="Proteomes" id="UP000198534"/>
    </source>
</evidence>
<sequence>MPLPIHLAVDSPIPIYRQITDQLQELILSGILPQGTSLPSIRILAKELGCSVITTRRAYQDLEVAGLIQTRQGLGTFVANVNQEKQDSHRLSTVEKDLRKTIESSFRMGVSESTLTTLFTQVLQQVKTESSKQGGSSDE</sequence>
<dbReference type="RefSeq" id="WP_091741506.1">
    <property type="nucleotide sequence ID" value="NZ_FNNQ01000013.1"/>
</dbReference>
<dbReference type="Pfam" id="PF00392">
    <property type="entry name" value="GntR"/>
    <property type="match status" value="1"/>
</dbReference>
<dbReference type="InterPro" id="IPR000524">
    <property type="entry name" value="Tscrpt_reg_HTH_GntR"/>
</dbReference>
<keyword evidence="2" id="KW-0238">DNA-binding</keyword>
<dbReference type="PROSITE" id="PS50949">
    <property type="entry name" value="HTH_GNTR"/>
    <property type="match status" value="1"/>
</dbReference>